<dbReference type="PROSITE" id="PS51194">
    <property type="entry name" value="HELICASE_CTER"/>
    <property type="match status" value="1"/>
</dbReference>
<proteinExistence type="predicted"/>
<dbReference type="GO" id="GO:0061749">
    <property type="term" value="F:forked DNA-dependent helicase activity"/>
    <property type="evidence" value="ECO:0007669"/>
    <property type="project" value="TreeGrafter"/>
</dbReference>
<keyword evidence="6" id="KW-1185">Reference proteome</keyword>
<dbReference type="SMART" id="SM00487">
    <property type="entry name" value="DEXDc"/>
    <property type="match status" value="1"/>
</dbReference>
<dbReference type="Proteomes" id="UP001218218">
    <property type="component" value="Unassembled WGS sequence"/>
</dbReference>
<reference evidence="5" key="1">
    <citation type="submission" date="2023-03" db="EMBL/GenBank/DDBJ databases">
        <title>Massive genome expansion in bonnet fungi (Mycena s.s.) driven by repeated elements and novel gene families across ecological guilds.</title>
        <authorList>
            <consortium name="Lawrence Berkeley National Laboratory"/>
            <person name="Harder C.B."/>
            <person name="Miyauchi S."/>
            <person name="Viragh M."/>
            <person name="Kuo A."/>
            <person name="Thoen E."/>
            <person name="Andreopoulos B."/>
            <person name="Lu D."/>
            <person name="Skrede I."/>
            <person name="Drula E."/>
            <person name="Henrissat B."/>
            <person name="Morin E."/>
            <person name="Kohler A."/>
            <person name="Barry K."/>
            <person name="LaButti K."/>
            <person name="Morin E."/>
            <person name="Salamov A."/>
            <person name="Lipzen A."/>
            <person name="Mereny Z."/>
            <person name="Hegedus B."/>
            <person name="Baldrian P."/>
            <person name="Stursova M."/>
            <person name="Weitz H."/>
            <person name="Taylor A."/>
            <person name="Grigoriev I.V."/>
            <person name="Nagy L.G."/>
            <person name="Martin F."/>
            <person name="Kauserud H."/>
        </authorList>
    </citation>
    <scope>NUCLEOTIDE SEQUENCE</scope>
    <source>
        <strain evidence="5">CBHHK002</strain>
    </source>
</reference>
<dbReference type="InterPro" id="IPR001650">
    <property type="entry name" value="Helicase_C-like"/>
</dbReference>
<dbReference type="GO" id="GO:0005759">
    <property type="term" value="C:mitochondrial matrix"/>
    <property type="evidence" value="ECO:0007669"/>
    <property type="project" value="TreeGrafter"/>
</dbReference>
<gene>
    <name evidence="5" type="ORF">DFH08DRAFT_851631</name>
</gene>
<dbReference type="EMBL" id="JARIHO010000008">
    <property type="protein sequence ID" value="KAJ7357319.1"/>
    <property type="molecule type" value="Genomic_DNA"/>
</dbReference>
<keyword evidence="1" id="KW-0547">Nucleotide-binding</keyword>
<dbReference type="CDD" id="cd18799">
    <property type="entry name" value="SF2_C_EcoAI-like"/>
    <property type="match status" value="1"/>
</dbReference>
<dbReference type="InterPro" id="IPR027417">
    <property type="entry name" value="P-loop_NTPase"/>
</dbReference>
<sequence>MRCLRHLRPAVRRFSSVPDIVLRPYQEQCLLACTDALASGASRIGVSLPTGSGKTTVFISLLSCIAPPTSNPRASRSLIVVNSIELARQSAEQVGRLFPNWTVEIEQGVKHKASGLADVTVATYQTLRQAERIKKFNPGSLKAIVIDEAHHAAAPSYRRLLAHFDTDIKHPDADFMPPVLPHKIPIIGFSATFSRHDGMALGSVFDRIVYHRDFLEMIKEQWLCNVRFTTVHANLDLKNVTVNARTGDFNPTSLAQVVNTDTVNNMVIKSWLEKAGSRKSTLVFCVNVAHVKALTQTFRSYGIDARYVFSGTPVNERRALIASFKAGQFPVLINCAILTEGADIPNIDCVLVVRPTRSRNVFAQMIGRGMRLSPNTGKEDCRIIDFVDSSGMVPGIVSVPTLFGLDPNEVVIEDETTESLEKLGADSITDSEYIPQPRSVTYRDYDDPFSLLGHTSGAPHIAQESRHAWVSCGGDVYVLECLGKGYVRIEPTKDDEDGQRFHAYYAPAIDGATAAALKIGPFLKKRPILKAADLGAAVRGCDTYVKAKVVFGQMALGLLRSARWRRAPASEQQKSFVSKRWGKRKFDSGSDAEGKAEKIASLTKGEAANIITRLKHGAQARYEKIVRVEMKTAEKSEKEARRRAREDVRVGPLSAE</sequence>
<dbReference type="PROSITE" id="PS51192">
    <property type="entry name" value="HELICASE_ATP_BIND_1"/>
    <property type="match status" value="1"/>
</dbReference>
<protein>
    <submittedName>
        <fullName evidence="5">P-loop containing nucleoside triphosphate hydrolase protein</fullName>
    </submittedName>
</protein>
<dbReference type="Pfam" id="PF04851">
    <property type="entry name" value="ResIII"/>
    <property type="match status" value="1"/>
</dbReference>
<dbReference type="GO" id="GO:0032042">
    <property type="term" value="P:mitochondrial DNA metabolic process"/>
    <property type="evidence" value="ECO:0007669"/>
    <property type="project" value="TreeGrafter"/>
</dbReference>
<dbReference type="GO" id="GO:0000403">
    <property type="term" value="F:Y-form DNA binding"/>
    <property type="evidence" value="ECO:0007669"/>
    <property type="project" value="TreeGrafter"/>
</dbReference>
<dbReference type="InterPro" id="IPR006935">
    <property type="entry name" value="Helicase/UvrB_N"/>
</dbReference>
<keyword evidence="1" id="KW-0067">ATP-binding</keyword>
<dbReference type="PANTHER" id="PTHR47396:SF1">
    <property type="entry name" value="ATP-DEPENDENT HELICASE IRC3-RELATED"/>
    <property type="match status" value="1"/>
</dbReference>
<keyword evidence="1" id="KW-0347">Helicase</keyword>
<dbReference type="InterPro" id="IPR014001">
    <property type="entry name" value="Helicase_ATP-bd"/>
</dbReference>
<evidence type="ECO:0000313" key="6">
    <source>
        <dbReference type="Proteomes" id="UP001218218"/>
    </source>
</evidence>
<feature type="compositionally biased region" description="Basic and acidic residues" evidence="2">
    <location>
        <begin position="633"/>
        <end position="649"/>
    </location>
</feature>
<dbReference type="AlphaFoldDB" id="A0AAD7EZK4"/>
<name>A0AAD7EZK4_9AGAR</name>
<evidence type="ECO:0000256" key="1">
    <source>
        <dbReference type="ARBA" id="ARBA00022806"/>
    </source>
</evidence>
<dbReference type="GO" id="GO:0016787">
    <property type="term" value="F:hydrolase activity"/>
    <property type="evidence" value="ECO:0007669"/>
    <property type="project" value="UniProtKB-KW"/>
</dbReference>
<accession>A0AAD7EZK4</accession>
<feature type="region of interest" description="Disordered" evidence="2">
    <location>
        <begin position="633"/>
        <end position="656"/>
    </location>
</feature>
<dbReference type="Gene3D" id="3.40.50.300">
    <property type="entry name" value="P-loop containing nucleotide triphosphate hydrolases"/>
    <property type="match status" value="2"/>
</dbReference>
<dbReference type="GO" id="GO:0036121">
    <property type="term" value="F:double-stranded DNA helicase activity"/>
    <property type="evidence" value="ECO:0007669"/>
    <property type="project" value="TreeGrafter"/>
</dbReference>
<evidence type="ECO:0000256" key="2">
    <source>
        <dbReference type="SAM" id="MobiDB-lite"/>
    </source>
</evidence>
<organism evidence="5 6">
    <name type="scientific">Mycena albidolilacea</name>
    <dbReference type="NCBI Taxonomy" id="1033008"/>
    <lineage>
        <taxon>Eukaryota</taxon>
        <taxon>Fungi</taxon>
        <taxon>Dikarya</taxon>
        <taxon>Basidiomycota</taxon>
        <taxon>Agaricomycotina</taxon>
        <taxon>Agaricomycetes</taxon>
        <taxon>Agaricomycetidae</taxon>
        <taxon>Agaricales</taxon>
        <taxon>Marasmiineae</taxon>
        <taxon>Mycenaceae</taxon>
        <taxon>Mycena</taxon>
    </lineage>
</organism>
<dbReference type="Pfam" id="PF00271">
    <property type="entry name" value="Helicase_C"/>
    <property type="match status" value="1"/>
</dbReference>
<evidence type="ECO:0000259" key="4">
    <source>
        <dbReference type="PROSITE" id="PS51194"/>
    </source>
</evidence>
<dbReference type="SUPFAM" id="SSF52540">
    <property type="entry name" value="P-loop containing nucleoside triphosphate hydrolases"/>
    <property type="match status" value="1"/>
</dbReference>
<dbReference type="GO" id="GO:0070125">
    <property type="term" value="P:mitochondrial translational elongation"/>
    <property type="evidence" value="ECO:0007669"/>
    <property type="project" value="TreeGrafter"/>
</dbReference>
<evidence type="ECO:0000259" key="3">
    <source>
        <dbReference type="PROSITE" id="PS51192"/>
    </source>
</evidence>
<feature type="domain" description="Helicase C-terminal" evidence="4">
    <location>
        <begin position="267"/>
        <end position="424"/>
    </location>
</feature>
<dbReference type="InterPro" id="IPR050742">
    <property type="entry name" value="Helicase_Restrict-Modif_Enz"/>
</dbReference>
<dbReference type="SMART" id="SM00490">
    <property type="entry name" value="HELICc"/>
    <property type="match status" value="1"/>
</dbReference>
<comment type="caution">
    <text evidence="5">The sequence shown here is derived from an EMBL/GenBank/DDBJ whole genome shotgun (WGS) entry which is preliminary data.</text>
</comment>
<dbReference type="PANTHER" id="PTHR47396">
    <property type="entry name" value="TYPE I RESTRICTION ENZYME ECOKI R PROTEIN"/>
    <property type="match status" value="1"/>
</dbReference>
<keyword evidence="5" id="KW-0378">Hydrolase</keyword>
<dbReference type="GO" id="GO:0005524">
    <property type="term" value="F:ATP binding"/>
    <property type="evidence" value="ECO:0007669"/>
    <property type="project" value="InterPro"/>
</dbReference>
<feature type="domain" description="Helicase ATP-binding" evidence="3">
    <location>
        <begin position="35"/>
        <end position="211"/>
    </location>
</feature>
<evidence type="ECO:0000313" key="5">
    <source>
        <dbReference type="EMBL" id="KAJ7357319.1"/>
    </source>
</evidence>